<accession>A0ABU6HUE1</accession>
<evidence type="ECO:0000313" key="2">
    <source>
        <dbReference type="Proteomes" id="UP001348397"/>
    </source>
</evidence>
<sequence length="82" mass="9362">MNISLIKIIDQNSLEEIGTLRNDDEILKVFKSYGGISPDNIYEFKDSVYVTEEIVMNLVNGEFEVQVHSKFLQLIANIPQLS</sequence>
<name>A0ABU6HUE1_9FLAO</name>
<gene>
    <name evidence="1" type="ORF">SOP96_13285</name>
</gene>
<evidence type="ECO:0000313" key="1">
    <source>
        <dbReference type="EMBL" id="MEC3876691.1"/>
    </source>
</evidence>
<keyword evidence="2" id="KW-1185">Reference proteome</keyword>
<dbReference type="EMBL" id="JAYLAA010000043">
    <property type="protein sequence ID" value="MEC3876691.1"/>
    <property type="molecule type" value="Genomic_DNA"/>
</dbReference>
<dbReference type="RefSeq" id="WP_326321417.1">
    <property type="nucleotide sequence ID" value="NZ_JAYLAA010000043.1"/>
</dbReference>
<organism evidence="1 2">
    <name type="scientific">Chryseobacterium salviniae</name>
    <dbReference type="NCBI Taxonomy" id="3101750"/>
    <lineage>
        <taxon>Bacteria</taxon>
        <taxon>Pseudomonadati</taxon>
        <taxon>Bacteroidota</taxon>
        <taxon>Flavobacteriia</taxon>
        <taxon>Flavobacteriales</taxon>
        <taxon>Weeksellaceae</taxon>
        <taxon>Chryseobacterium group</taxon>
        <taxon>Chryseobacterium</taxon>
    </lineage>
</organism>
<comment type="caution">
    <text evidence="1">The sequence shown here is derived from an EMBL/GenBank/DDBJ whole genome shotgun (WGS) entry which is preliminary data.</text>
</comment>
<protein>
    <submittedName>
        <fullName evidence="1">Uncharacterized protein</fullName>
    </submittedName>
</protein>
<reference evidence="1 2" key="1">
    <citation type="submission" date="2024-01" db="EMBL/GenBank/DDBJ databases">
        <title>Chryseobacterium sp. T9W2-O.</title>
        <authorList>
            <person name="Maltman C."/>
        </authorList>
    </citation>
    <scope>NUCLEOTIDE SEQUENCE [LARGE SCALE GENOMIC DNA]</scope>
    <source>
        <strain evidence="1 2">T9W2-O</strain>
    </source>
</reference>
<dbReference type="Proteomes" id="UP001348397">
    <property type="component" value="Unassembled WGS sequence"/>
</dbReference>
<proteinExistence type="predicted"/>